<evidence type="ECO:0000256" key="3">
    <source>
        <dbReference type="ARBA" id="ARBA00022448"/>
    </source>
</evidence>
<dbReference type="InterPro" id="IPR017871">
    <property type="entry name" value="ABC_transporter-like_CS"/>
</dbReference>
<evidence type="ECO:0000256" key="2">
    <source>
        <dbReference type="ARBA" id="ARBA00005417"/>
    </source>
</evidence>
<dbReference type="InterPro" id="IPR005876">
    <property type="entry name" value="Co_trans_ATP-bd"/>
</dbReference>
<dbReference type="InterPro" id="IPR003593">
    <property type="entry name" value="AAA+_ATPase"/>
</dbReference>
<dbReference type="CDD" id="cd03225">
    <property type="entry name" value="ABC_cobalt_CbiO_domain1"/>
    <property type="match status" value="1"/>
</dbReference>
<keyword evidence="6" id="KW-0067">ATP-binding</keyword>
<dbReference type="AlphaFoldDB" id="A0A3B1BCL0"/>
<dbReference type="InterPro" id="IPR003439">
    <property type="entry name" value="ABC_transporter-like_ATP-bd"/>
</dbReference>
<dbReference type="InterPro" id="IPR015856">
    <property type="entry name" value="ABC_transpr_CbiO/EcfA_su"/>
</dbReference>
<gene>
    <name evidence="10" type="ORF">MNBD_NITROSPINAE04-2571</name>
</gene>
<dbReference type="PANTHER" id="PTHR43553">
    <property type="entry name" value="HEAVY METAL TRANSPORTER"/>
    <property type="match status" value="1"/>
</dbReference>
<evidence type="ECO:0000256" key="7">
    <source>
        <dbReference type="ARBA" id="ARBA00022967"/>
    </source>
</evidence>
<dbReference type="PROSITE" id="PS50893">
    <property type="entry name" value="ABC_TRANSPORTER_2"/>
    <property type="match status" value="1"/>
</dbReference>
<dbReference type="SUPFAM" id="SSF52540">
    <property type="entry name" value="P-loop containing nucleoside triphosphate hydrolases"/>
    <property type="match status" value="1"/>
</dbReference>
<comment type="subcellular location">
    <subcellularLocation>
        <location evidence="1">Cell membrane</location>
        <topology evidence="1">Peripheral membrane protein</topology>
    </subcellularLocation>
</comment>
<name>A0A3B1BCL0_9ZZZZ</name>
<dbReference type="GO" id="GO:0005524">
    <property type="term" value="F:ATP binding"/>
    <property type="evidence" value="ECO:0007669"/>
    <property type="project" value="UniProtKB-KW"/>
</dbReference>
<dbReference type="NCBIfam" id="TIGR01166">
    <property type="entry name" value="cbiO"/>
    <property type="match status" value="1"/>
</dbReference>
<keyword evidence="8" id="KW-0472">Membrane</keyword>
<evidence type="ECO:0000256" key="4">
    <source>
        <dbReference type="ARBA" id="ARBA00022475"/>
    </source>
</evidence>
<dbReference type="EMBL" id="UOGA01000053">
    <property type="protein sequence ID" value="VAX16016.1"/>
    <property type="molecule type" value="Genomic_DNA"/>
</dbReference>
<comment type="similarity">
    <text evidence="2">Belongs to the ABC transporter superfamily.</text>
</comment>
<evidence type="ECO:0000313" key="10">
    <source>
        <dbReference type="EMBL" id="VAX16016.1"/>
    </source>
</evidence>
<organism evidence="10">
    <name type="scientific">hydrothermal vent metagenome</name>
    <dbReference type="NCBI Taxonomy" id="652676"/>
    <lineage>
        <taxon>unclassified sequences</taxon>
        <taxon>metagenomes</taxon>
        <taxon>ecological metagenomes</taxon>
    </lineage>
</organism>
<keyword evidence="3" id="KW-0813">Transport</keyword>
<dbReference type="GO" id="GO:0042626">
    <property type="term" value="F:ATPase-coupled transmembrane transporter activity"/>
    <property type="evidence" value="ECO:0007669"/>
    <property type="project" value="TreeGrafter"/>
</dbReference>
<dbReference type="GO" id="GO:0043190">
    <property type="term" value="C:ATP-binding cassette (ABC) transporter complex"/>
    <property type="evidence" value="ECO:0007669"/>
    <property type="project" value="TreeGrafter"/>
</dbReference>
<evidence type="ECO:0000256" key="5">
    <source>
        <dbReference type="ARBA" id="ARBA00022741"/>
    </source>
</evidence>
<dbReference type="GO" id="GO:0006824">
    <property type="term" value="P:cobalt ion transport"/>
    <property type="evidence" value="ECO:0007669"/>
    <property type="project" value="InterPro"/>
</dbReference>
<feature type="domain" description="ABC transporter" evidence="9">
    <location>
        <begin position="11"/>
        <end position="245"/>
    </location>
</feature>
<evidence type="ECO:0000256" key="1">
    <source>
        <dbReference type="ARBA" id="ARBA00004202"/>
    </source>
</evidence>
<evidence type="ECO:0000256" key="8">
    <source>
        <dbReference type="ARBA" id="ARBA00023136"/>
    </source>
</evidence>
<dbReference type="Pfam" id="PF00005">
    <property type="entry name" value="ABC_tran"/>
    <property type="match status" value="1"/>
</dbReference>
<keyword evidence="5" id="KW-0547">Nucleotide-binding</keyword>
<dbReference type="InterPro" id="IPR050095">
    <property type="entry name" value="ECF_ABC_transporter_ATP-bd"/>
</dbReference>
<dbReference type="SMART" id="SM00382">
    <property type="entry name" value="AAA"/>
    <property type="match status" value="1"/>
</dbReference>
<keyword evidence="7" id="KW-1278">Translocase</keyword>
<accession>A0A3B1BCL0</accession>
<reference evidence="10" key="1">
    <citation type="submission" date="2018-06" db="EMBL/GenBank/DDBJ databases">
        <authorList>
            <person name="Zhirakovskaya E."/>
        </authorList>
    </citation>
    <scope>NUCLEOTIDE SEQUENCE</scope>
</reference>
<evidence type="ECO:0000259" key="9">
    <source>
        <dbReference type="PROSITE" id="PS50893"/>
    </source>
</evidence>
<dbReference type="FunFam" id="3.40.50.300:FF:000224">
    <property type="entry name" value="Energy-coupling factor transporter ATP-binding protein EcfA"/>
    <property type="match status" value="1"/>
</dbReference>
<dbReference type="Gene3D" id="3.40.50.300">
    <property type="entry name" value="P-loop containing nucleotide triphosphate hydrolases"/>
    <property type="match status" value="1"/>
</dbReference>
<proteinExistence type="inferred from homology"/>
<dbReference type="InterPro" id="IPR027417">
    <property type="entry name" value="P-loop_NTPase"/>
</dbReference>
<dbReference type="GO" id="GO:0016887">
    <property type="term" value="F:ATP hydrolysis activity"/>
    <property type="evidence" value="ECO:0007669"/>
    <property type="project" value="InterPro"/>
</dbReference>
<evidence type="ECO:0000256" key="6">
    <source>
        <dbReference type="ARBA" id="ARBA00022840"/>
    </source>
</evidence>
<dbReference type="PANTHER" id="PTHR43553:SF24">
    <property type="entry name" value="ENERGY-COUPLING FACTOR TRANSPORTER ATP-BINDING PROTEIN ECFA1"/>
    <property type="match status" value="1"/>
</dbReference>
<protein>
    <submittedName>
        <fullName evidence="10">ATPase component NikO of energizing module of nickel ECF transporter</fullName>
    </submittedName>
</protein>
<dbReference type="PROSITE" id="PS00211">
    <property type="entry name" value="ABC_TRANSPORTER_1"/>
    <property type="match status" value="1"/>
</dbReference>
<sequence>MSDNGENKYAVDARGLSFRYQEGTLALNDVTFKARRGEFVALLASNGSGKTTLLKALSGIIKPQHGKIMIDGEDINSMSSKELYSKAGIVIQNPDDQLFGATVREDVAFGPRNMDLSEEEVETRVKEALEGVGAGRLGKRAIQHLSFGEKKKVAVAGVLAMRPNILILDEPTAGLDPAGEASMMRLLSKLNRECRVTVILATHSVDMLPLFADRIFVLSEGRVLKSGPAADIFTDHEMIEQAKLRLPYISSLLHEMKRLDGVPINGLPLTIGEARKRMLELIPEDILIKQLDEKNHE</sequence>
<keyword evidence="4" id="KW-1003">Cell membrane</keyword>